<feature type="signal peptide" evidence="1">
    <location>
        <begin position="1"/>
        <end position="24"/>
    </location>
</feature>
<sequence length="311" mass="34656">MNFAKKITPILLTCSTLIISPIQAEVTKFVVWGDTPYNHSVDVDDVDNLIDAMDTLNIEFSIHVGDIKSGSSSPCNDSTLTVAYDLFQQSHHPVIYTPGDNEWTDCSRSGFDPLERLDFIRGLYFESPKQSLGQNTIPLATQADERGMTRYIENARWTENNFVFATVHMPGSNNAKSIDGGEFRSRNYANRKWLSETFAQAKANNNVGVVLSMQANMWPNRGSSDGFTEFKALFEQEVKDFAKPVLLVHGDTHYCRFNAPGSKSNPLPSLSNLWRVEVFKQPIDGVIISLDPESSRPFSADSVLGNDCQGI</sequence>
<dbReference type="Proteomes" id="UP000029868">
    <property type="component" value="Unassembled WGS sequence"/>
</dbReference>
<organism evidence="2 3">
    <name type="scientific">Colwellia psychrerythraea</name>
    <name type="common">Vibrio psychroerythus</name>
    <dbReference type="NCBI Taxonomy" id="28229"/>
    <lineage>
        <taxon>Bacteria</taxon>
        <taxon>Pseudomonadati</taxon>
        <taxon>Pseudomonadota</taxon>
        <taxon>Gammaproteobacteria</taxon>
        <taxon>Alteromonadales</taxon>
        <taxon>Colwelliaceae</taxon>
        <taxon>Colwellia</taxon>
    </lineage>
</organism>
<comment type="caution">
    <text evidence="2">The sequence shown here is derived from an EMBL/GenBank/DDBJ whole genome shotgun (WGS) entry which is preliminary data.</text>
</comment>
<dbReference type="RefSeq" id="WP_052093394.1">
    <property type="nucleotide sequence ID" value="NZ_JQEC01000002.1"/>
</dbReference>
<dbReference type="EMBL" id="JQEC01000002">
    <property type="protein sequence ID" value="KGJ97553.1"/>
    <property type="molecule type" value="Genomic_DNA"/>
</dbReference>
<evidence type="ECO:0000313" key="2">
    <source>
        <dbReference type="EMBL" id="KGJ97553.1"/>
    </source>
</evidence>
<evidence type="ECO:0000256" key="1">
    <source>
        <dbReference type="SAM" id="SignalP"/>
    </source>
</evidence>
<evidence type="ECO:0000313" key="3">
    <source>
        <dbReference type="Proteomes" id="UP000029868"/>
    </source>
</evidence>
<reference evidence="2 3" key="1">
    <citation type="submission" date="2014-08" db="EMBL/GenBank/DDBJ databases">
        <title>Genomic and Phenotypic Diversity of Colwellia psychrerythraea strains from Disparate Marine Basins.</title>
        <authorList>
            <person name="Techtmann S.M."/>
            <person name="Stelling S.C."/>
            <person name="Utturkar S.M."/>
            <person name="Alshibli N."/>
            <person name="Harris A."/>
            <person name="Brown S.D."/>
            <person name="Hazen T.C."/>
        </authorList>
    </citation>
    <scope>NUCLEOTIDE SEQUENCE [LARGE SCALE GENOMIC DNA]</scope>
    <source>
        <strain evidence="2 3">GAB14E</strain>
    </source>
</reference>
<dbReference type="SUPFAM" id="SSF56300">
    <property type="entry name" value="Metallo-dependent phosphatases"/>
    <property type="match status" value="1"/>
</dbReference>
<dbReference type="OrthoDB" id="58809at2"/>
<dbReference type="AlphaFoldDB" id="A0A099L6P3"/>
<accession>A0A099L6P3</accession>
<name>A0A099L6P3_COLPS</name>
<dbReference type="PATRIC" id="fig|28229.3.peg.298"/>
<dbReference type="Gene3D" id="3.60.21.10">
    <property type="match status" value="1"/>
</dbReference>
<gene>
    <name evidence="2" type="ORF">GAB14E_1142</name>
</gene>
<feature type="chain" id="PRO_5001949656" description="Calcineurin-like phosphoesterase domain-containing protein" evidence="1">
    <location>
        <begin position="25"/>
        <end position="311"/>
    </location>
</feature>
<evidence type="ECO:0008006" key="4">
    <source>
        <dbReference type="Google" id="ProtNLM"/>
    </source>
</evidence>
<proteinExistence type="predicted"/>
<dbReference type="InterPro" id="IPR029052">
    <property type="entry name" value="Metallo-depent_PP-like"/>
</dbReference>
<protein>
    <recommendedName>
        <fullName evidence="4">Calcineurin-like phosphoesterase domain-containing protein</fullName>
    </recommendedName>
</protein>
<keyword evidence="1" id="KW-0732">Signal</keyword>